<dbReference type="PANTHER" id="PTHR10589">
    <property type="entry name" value="UBIQUITIN CARBOXYL-TERMINAL HYDROLASE"/>
    <property type="match status" value="1"/>
</dbReference>
<evidence type="ECO:0000256" key="6">
    <source>
        <dbReference type="ARBA" id="ARBA00022807"/>
    </source>
</evidence>
<keyword evidence="6 7" id="KW-0788">Thiol protease</keyword>
<feature type="site" description="Transition state stabilizer" evidence="7">
    <location>
        <position position="77"/>
    </location>
</feature>
<dbReference type="EMBL" id="JAFEUZ010000025">
    <property type="protein sequence ID" value="KAG5476882.1"/>
    <property type="molecule type" value="Genomic_DNA"/>
</dbReference>
<feature type="site" description="Important for enzyme activity" evidence="7">
    <location>
        <position position="175"/>
    </location>
</feature>
<evidence type="ECO:0000259" key="9">
    <source>
        <dbReference type="PROSITE" id="PS52048"/>
    </source>
</evidence>
<comment type="catalytic activity">
    <reaction evidence="1 7 8">
        <text>Thiol-dependent hydrolysis of ester, thioester, amide, peptide and isopeptide bonds formed by the C-terminal Gly of ubiquitin (a 76-residue protein attached to proteins as an intracellular targeting signal).</text>
        <dbReference type="EC" id="3.4.19.12"/>
    </reaction>
</comment>
<dbReference type="InterPro" id="IPR038765">
    <property type="entry name" value="Papain-like_cys_pep_sf"/>
</dbReference>
<dbReference type="GO" id="GO:0004843">
    <property type="term" value="F:cysteine-type deubiquitinase activity"/>
    <property type="evidence" value="ECO:0007669"/>
    <property type="project" value="UniProtKB-UniRule"/>
</dbReference>
<protein>
    <recommendedName>
        <fullName evidence="8">Ubiquitin carboxyl-terminal hydrolase</fullName>
        <ecNumber evidence="8">3.4.19.12</ecNumber>
    </recommendedName>
</protein>
<proteinExistence type="inferred from homology"/>
<evidence type="ECO:0000256" key="4">
    <source>
        <dbReference type="ARBA" id="ARBA00022786"/>
    </source>
</evidence>
<feature type="active site" description="Proton donor" evidence="7">
    <location>
        <position position="160"/>
    </location>
</feature>
<dbReference type="InterPro" id="IPR036959">
    <property type="entry name" value="Peptidase_C12_UCH_sf"/>
</dbReference>
<dbReference type="Proteomes" id="UP000673552">
    <property type="component" value="Unassembled WGS sequence"/>
</dbReference>
<dbReference type="OrthoDB" id="427186at2759"/>
<evidence type="ECO:0000313" key="10">
    <source>
        <dbReference type="EMBL" id="KAG5476882.1"/>
    </source>
</evidence>
<sequence length="222" mass="24015">MNRYMTALGIAEAKAQFVDVYGTSDDLLQMVPSPVHAVLLVYPICTATEKRIAEQQAAQRDEVAAFRKAHPFFFTHQRVPNMCGTVAIVHALLNNRDKIGEVCAGSILDSEWAKPSSVTVDPKTLGERVAEDERLANAHGAAAQEGATANGDGGAEIDLHFVCFIHAGGRCVELDGRKENPTLHSYCTDNASFLNAAAAAIQERMELNPQSYEFGITALVNK</sequence>
<evidence type="ECO:0000256" key="5">
    <source>
        <dbReference type="ARBA" id="ARBA00022801"/>
    </source>
</evidence>
<dbReference type="GeneID" id="92515199"/>
<dbReference type="InterPro" id="IPR001578">
    <property type="entry name" value="Peptidase_C12_UCH"/>
</dbReference>
<dbReference type="EC" id="3.4.19.12" evidence="8"/>
<dbReference type="Pfam" id="PF01088">
    <property type="entry name" value="Peptidase_C12"/>
    <property type="match status" value="1"/>
</dbReference>
<evidence type="ECO:0000313" key="11">
    <source>
        <dbReference type="Proteomes" id="UP000673552"/>
    </source>
</evidence>
<dbReference type="GO" id="GO:0016579">
    <property type="term" value="P:protein deubiquitination"/>
    <property type="evidence" value="ECO:0007669"/>
    <property type="project" value="TreeGrafter"/>
</dbReference>
<evidence type="ECO:0000256" key="7">
    <source>
        <dbReference type="PROSITE-ProRule" id="PRU01393"/>
    </source>
</evidence>
<feature type="active site" description="Nucleophile" evidence="7">
    <location>
        <position position="83"/>
    </location>
</feature>
<reference evidence="11" key="2">
    <citation type="journal article" date="2021" name="Sci. Data">
        <title>Chromosome-scale genome sequencing, assembly and annotation of six genomes from subfamily Leishmaniinae.</title>
        <authorList>
            <person name="Almutairi H."/>
            <person name="Urbaniak M.D."/>
            <person name="Bates M.D."/>
            <person name="Jariyapan N."/>
            <person name="Kwakye-Nuako G."/>
            <person name="Thomaz Soccol V."/>
            <person name="Al-Salem W.S."/>
            <person name="Dillon R.J."/>
            <person name="Bates P.A."/>
            <person name="Gatherer D."/>
        </authorList>
    </citation>
    <scope>NUCLEOTIDE SEQUENCE [LARGE SCALE GENOMIC DNA]</scope>
</reference>
<evidence type="ECO:0000256" key="8">
    <source>
        <dbReference type="RuleBase" id="RU361215"/>
    </source>
</evidence>
<dbReference type="SUPFAM" id="SSF54001">
    <property type="entry name" value="Cysteine proteinases"/>
    <property type="match status" value="1"/>
</dbReference>
<comment type="similarity">
    <text evidence="2 7 8">Belongs to the peptidase C12 family.</text>
</comment>
<keyword evidence="5 7" id="KW-0378">Hydrolase</keyword>
<evidence type="ECO:0000256" key="3">
    <source>
        <dbReference type="ARBA" id="ARBA00022670"/>
    </source>
</evidence>
<dbReference type="GO" id="GO:0005737">
    <property type="term" value="C:cytoplasm"/>
    <property type="evidence" value="ECO:0007669"/>
    <property type="project" value="TreeGrafter"/>
</dbReference>
<dbReference type="PRINTS" id="PR00707">
    <property type="entry name" value="UBCTHYDRLASE"/>
</dbReference>
<keyword evidence="11" id="KW-1185">Reference proteome</keyword>
<organism evidence="10 11">
    <name type="scientific">Leishmania martiniquensis</name>
    <dbReference type="NCBI Taxonomy" id="1580590"/>
    <lineage>
        <taxon>Eukaryota</taxon>
        <taxon>Discoba</taxon>
        <taxon>Euglenozoa</taxon>
        <taxon>Kinetoplastea</taxon>
        <taxon>Metakinetoplastina</taxon>
        <taxon>Trypanosomatida</taxon>
        <taxon>Trypanosomatidae</taxon>
        <taxon>Leishmaniinae</taxon>
        <taxon>Leishmania</taxon>
    </lineage>
</organism>
<evidence type="ECO:0000256" key="1">
    <source>
        <dbReference type="ARBA" id="ARBA00000707"/>
    </source>
</evidence>
<name>A0A836GZX3_9TRYP</name>
<dbReference type="FunFam" id="3.40.532.10:FF:000006">
    <property type="entry name" value="Ubiquitin carboxyl-terminal hydrolase"/>
    <property type="match status" value="1"/>
</dbReference>
<dbReference type="RefSeq" id="XP_067178052.1">
    <property type="nucleotide sequence ID" value="XM_067322687.1"/>
</dbReference>
<dbReference type="PROSITE" id="PS52048">
    <property type="entry name" value="UCH_DOMAIN"/>
    <property type="match status" value="1"/>
</dbReference>
<dbReference type="AlphaFoldDB" id="A0A836GZX3"/>
<dbReference type="KEGG" id="lmat:92515199"/>
<dbReference type="PANTHER" id="PTHR10589:SF17">
    <property type="entry name" value="UBIQUITIN CARBOXYL-TERMINAL HYDROLASE"/>
    <property type="match status" value="1"/>
</dbReference>
<gene>
    <name evidence="10" type="ORF">LSCM1_05214</name>
</gene>
<feature type="domain" description="UCH catalytic" evidence="9">
    <location>
        <begin position="1"/>
        <end position="221"/>
    </location>
</feature>
<accession>A0A836GZX3</accession>
<comment type="caution">
    <text evidence="10">The sequence shown here is derived from an EMBL/GenBank/DDBJ whole genome shotgun (WGS) entry which is preliminary data.</text>
</comment>
<evidence type="ECO:0000256" key="2">
    <source>
        <dbReference type="ARBA" id="ARBA00009326"/>
    </source>
</evidence>
<keyword evidence="4 7" id="KW-0833">Ubl conjugation pathway</keyword>
<dbReference type="Gene3D" id="3.40.532.10">
    <property type="entry name" value="Peptidase C12, ubiquitin carboxyl-terminal hydrolase"/>
    <property type="match status" value="1"/>
</dbReference>
<reference evidence="11" key="1">
    <citation type="journal article" date="2021" name="Microbiol. Resour. Announc.">
        <title>LGAAP: Leishmaniinae Genome Assembly and Annotation Pipeline.</title>
        <authorList>
            <person name="Almutairi H."/>
            <person name="Urbaniak M.D."/>
            <person name="Bates M.D."/>
            <person name="Jariyapan N."/>
            <person name="Kwakye-Nuako G."/>
            <person name="Thomaz-Soccol V."/>
            <person name="Al-Salem W.S."/>
            <person name="Dillon R.J."/>
            <person name="Bates P.A."/>
            <person name="Gatherer D."/>
        </authorList>
    </citation>
    <scope>NUCLEOTIDE SEQUENCE [LARGE SCALE GENOMIC DNA]</scope>
</reference>
<dbReference type="GO" id="GO:0006511">
    <property type="term" value="P:ubiquitin-dependent protein catabolic process"/>
    <property type="evidence" value="ECO:0007669"/>
    <property type="project" value="UniProtKB-UniRule"/>
</dbReference>
<keyword evidence="3 7" id="KW-0645">Protease</keyword>